<dbReference type="SUPFAM" id="SSF56784">
    <property type="entry name" value="HAD-like"/>
    <property type="match status" value="1"/>
</dbReference>
<dbReference type="InterPro" id="IPR023198">
    <property type="entry name" value="PGP-like_dom2"/>
</dbReference>
<dbReference type="EC" id="3.1.3.18" evidence="4"/>
<dbReference type="Gene3D" id="1.10.150.240">
    <property type="entry name" value="Putative phosphatase, domain 2"/>
    <property type="match status" value="1"/>
</dbReference>
<organism evidence="5 6">
    <name type="scientific">Thermodesulforhabdus norvegica</name>
    <dbReference type="NCBI Taxonomy" id="39841"/>
    <lineage>
        <taxon>Bacteria</taxon>
        <taxon>Pseudomonadati</taxon>
        <taxon>Thermodesulfobacteriota</taxon>
        <taxon>Syntrophobacteria</taxon>
        <taxon>Syntrophobacterales</taxon>
        <taxon>Thermodesulforhabdaceae</taxon>
        <taxon>Thermodesulforhabdus</taxon>
    </lineage>
</organism>
<dbReference type="GO" id="GO:0005829">
    <property type="term" value="C:cytosol"/>
    <property type="evidence" value="ECO:0007669"/>
    <property type="project" value="TreeGrafter"/>
</dbReference>
<dbReference type="NCBIfam" id="TIGR01549">
    <property type="entry name" value="HAD-SF-IA-v1"/>
    <property type="match status" value="1"/>
</dbReference>
<dbReference type="PANTHER" id="PTHR43434:SF1">
    <property type="entry name" value="PHOSPHOGLYCOLATE PHOSPHATASE"/>
    <property type="match status" value="1"/>
</dbReference>
<reference evidence="6" key="1">
    <citation type="submission" date="2016-10" db="EMBL/GenBank/DDBJ databases">
        <authorList>
            <person name="Varghese N."/>
            <person name="Submissions S."/>
        </authorList>
    </citation>
    <scope>NUCLEOTIDE SEQUENCE [LARGE SCALE GENOMIC DNA]</scope>
    <source>
        <strain evidence="6">DSM 9990</strain>
    </source>
</reference>
<evidence type="ECO:0000313" key="6">
    <source>
        <dbReference type="Proteomes" id="UP000199611"/>
    </source>
</evidence>
<dbReference type="EMBL" id="FOUU01000010">
    <property type="protein sequence ID" value="SFN01787.1"/>
    <property type="molecule type" value="Genomic_DNA"/>
</dbReference>
<dbReference type="AlphaFoldDB" id="A0A1I4VKU1"/>
<gene>
    <name evidence="5" type="ORF">SAMN05660836_02342</name>
</gene>
<dbReference type="GO" id="GO:0008967">
    <property type="term" value="F:phosphoglycolate phosphatase activity"/>
    <property type="evidence" value="ECO:0007669"/>
    <property type="project" value="UniProtKB-EC"/>
</dbReference>
<comment type="pathway">
    <text evidence="2">Organic acid metabolism; glycolate biosynthesis; glycolate from 2-phosphoglycolate: step 1/1.</text>
</comment>
<dbReference type="InterPro" id="IPR041492">
    <property type="entry name" value="HAD_2"/>
</dbReference>
<dbReference type="OrthoDB" id="9793014at2"/>
<evidence type="ECO:0000313" key="5">
    <source>
        <dbReference type="EMBL" id="SFN01787.1"/>
    </source>
</evidence>
<comment type="catalytic activity">
    <reaction evidence="1">
        <text>2-phosphoglycolate + H2O = glycolate + phosphate</text>
        <dbReference type="Rhea" id="RHEA:14369"/>
        <dbReference type="ChEBI" id="CHEBI:15377"/>
        <dbReference type="ChEBI" id="CHEBI:29805"/>
        <dbReference type="ChEBI" id="CHEBI:43474"/>
        <dbReference type="ChEBI" id="CHEBI:58033"/>
        <dbReference type="EC" id="3.1.3.18"/>
    </reaction>
</comment>
<dbReference type="Pfam" id="PF13419">
    <property type="entry name" value="HAD_2"/>
    <property type="match status" value="1"/>
</dbReference>
<dbReference type="InterPro" id="IPR006439">
    <property type="entry name" value="HAD-SF_hydro_IA"/>
</dbReference>
<dbReference type="SFLD" id="SFLDG01129">
    <property type="entry name" value="C1.5:_HAD__Beta-PGM__Phosphata"/>
    <property type="match status" value="1"/>
</dbReference>
<dbReference type="GO" id="GO:0006281">
    <property type="term" value="P:DNA repair"/>
    <property type="evidence" value="ECO:0007669"/>
    <property type="project" value="TreeGrafter"/>
</dbReference>
<name>A0A1I4VKU1_9BACT</name>
<dbReference type="InterPro" id="IPR023214">
    <property type="entry name" value="HAD_sf"/>
</dbReference>
<comment type="similarity">
    <text evidence="3">Belongs to the HAD-like hydrolase superfamily. CbbY/CbbZ/Gph/YieH family.</text>
</comment>
<dbReference type="Proteomes" id="UP000199611">
    <property type="component" value="Unassembled WGS sequence"/>
</dbReference>
<dbReference type="SFLD" id="SFLDS00003">
    <property type="entry name" value="Haloacid_Dehalogenase"/>
    <property type="match status" value="1"/>
</dbReference>
<proteinExistence type="inferred from homology"/>
<dbReference type="InterPro" id="IPR036412">
    <property type="entry name" value="HAD-like_sf"/>
</dbReference>
<keyword evidence="6" id="KW-1185">Reference proteome</keyword>
<dbReference type="RefSeq" id="WP_093395996.1">
    <property type="nucleotide sequence ID" value="NZ_FOUU01000010.1"/>
</dbReference>
<dbReference type="Gene3D" id="3.40.50.1000">
    <property type="entry name" value="HAD superfamily/HAD-like"/>
    <property type="match status" value="1"/>
</dbReference>
<evidence type="ECO:0000256" key="1">
    <source>
        <dbReference type="ARBA" id="ARBA00000830"/>
    </source>
</evidence>
<dbReference type="PANTHER" id="PTHR43434">
    <property type="entry name" value="PHOSPHOGLYCOLATE PHOSPHATASE"/>
    <property type="match status" value="1"/>
</dbReference>
<dbReference type="InterPro" id="IPR050155">
    <property type="entry name" value="HAD-like_hydrolase_sf"/>
</dbReference>
<evidence type="ECO:0000256" key="4">
    <source>
        <dbReference type="ARBA" id="ARBA00013078"/>
    </source>
</evidence>
<sequence length="214" mass="24018">MRGGVFSSVKVVVFDCDGVLFDSREANIRYYNYILERFGYPPVSPEQVEYVHTHSVKESIFYLIKDPDKAGQALEYARRVDFSLFFPYMDLHDGAKACLKALKTYRYGLAVATNRTASTRGVLAHFGIDCFFDYIICAADVKNPKPHPEMLERILSYFKVPADAVIYVGDSAVDQECARKAGVLFVSFKNPDLDADVHVGGFQDLLFLLTPVSA</sequence>
<protein>
    <recommendedName>
        <fullName evidence="4">phosphoglycolate phosphatase</fullName>
        <ecNumber evidence="4">3.1.3.18</ecNumber>
    </recommendedName>
</protein>
<evidence type="ECO:0000256" key="3">
    <source>
        <dbReference type="ARBA" id="ARBA00006171"/>
    </source>
</evidence>
<evidence type="ECO:0000256" key="2">
    <source>
        <dbReference type="ARBA" id="ARBA00004818"/>
    </source>
</evidence>
<dbReference type="STRING" id="39841.SAMN05660836_02342"/>
<accession>A0A1I4VKU1</accession>